<dbReference type="OrthoDB" id="445677at2759"/>
<dbReference type="AlphaFoldDB" id="A0A8H7ETL5"/>
<dbReference type="InterPro" id="IPR011421">
    <property type="entry name" value="BCNT-C"/>
</dbReference>
<accession>A0A8H7ETL5</accession>
<evidence type="ECO:0000256" key="3">
    <source>
        <dbReference type="SAM" id="MobiDB-lite"/>
    </source>
</evidence>
<organism evidence="5 6">
    <name type="scientific">Apophysomyces ossiformis</name>
    <dbReference type="NCBI Taxonomy" id="679940"/>
    <lineage>
        <taxon>Eukaryota</taxon>
        <taxon>Fungi</taxon>
        <taxon>Fungi incertae sedis</taxon>
        <taxon>Mucoromycota</taxon>
        <taxon>Mucoromycotina</taxon>
        <taxon>Mucoromycetes</taxon>
        <taxon>Mucorales</taxon>
        <taxon>Mucorineae</taxon>
        <taxon>Mucoraceae</taxon>
        <taxon>Apophysomyces</taxon>
    </lineage>
</organism>
<dbReference type="PANTHER" id="PTHR48407:SF1">
    <property type="entry name" value="CRANIOFACIAL DEVELOPMENT PROTEIN 1"/>
    <property type="match status" value="1"/>
</dbReference>
<feature type="region of interest" description="Disordered" evidence="3">
    <location>
        <begin position="1"/>
        <end position="90"/>
    </location>
</feature>
<reference evidence="5" key="1">
    <citation type="submission" date="2020-01" db="EMBL/GenBank/DDBJ databases">
        <title>Genome Sequencing of Three Apophysomyces-Like Fungal Strains Confirms a Novel Fungal Genus in the Mucoromycota with divergent Burkholderia-like Endosymbiotic Bacteria.</title>
        <authorList>
            <person name="Stajich J.E."/>
            <person name="Macias A.M."/>
            <person name="Carter-House D."/>
            <person name="Lovett B."/>
            <person name="Kasson L.R."/>
            <person name="Berry K."/>
            <person name="Grigoriev I."/>
            <person name="Chang Y."/>
            <person name="Spatafora J."/>
            <person name="Kasson M.T."/>
        </authorList>
    </citation>
    <scope>NUCLEOTIDE SEQUENCE</scope>
    <source>
        <strain evidence="5">NRRL A-21654</strain>
    </source>
</reference>
<feature type="compositionally biased region" description="Acidic residues" evidence="3">
    <location>
        <begin position="25"/>
        <end position="35"/>
    </location>
</feature>
<evidence type="ECO:0000313" key="5">
    <source>
        <dbReference type="EMBL" id="KAF7730038.1"/>
    </source>
</evidence>
<feature type="compositionally biased region" description="Basic and acidic residues" evidence="3">
    <location>
        <begin position="1"/>
        <end position="13"/>
    </location>
</feature>
<name>A0A8H7ETL5_9FUNG</name>
<comment type="caution">
    <text evidence="5">The sequence shown here is derived from an EMBL/GenBank/DDBJ whole genome shotgun (WGS) entry which is preliminary data.</text>
</comment>
<dbReference type="Pfam" id="PF07572">
    <property type="entry name" value="BCNT"/>
    <property type="match status" value="1"/>
</dbReference>
<dbReference type="PROSITE" id="PS51279">
    <property type="entry name" value="BCNT_C"/>
    <property type="match status" value="1"/>
</dbReference>
<dbReference type="GO" id="GO:0000812">
    <property type="term" value="C:Swr1 complex"/>
    <property type="evidence" value="ECO:0007669"/>
    <property type="project" value="TreeGrafter"/>
</dbReference>
<proteinExistence type="inferred from homology"/>
<keyword evidence="6" id="KW-1185">Reference proteome</keyword>
<evidence type="ECO:0000256" key="1">
    <source>
        <dbReference type="ARBA" id="ARBA00010465"/>
    </source>
</evidence>
<dbReference type="InterPro" id="IPR027124">
    <property type="entry name" value="Swc5/CFDP1/2"/>
</dbReference>
<dbReference type="EMBL" id="JABAYA010000019">
    <property type="protein sequence ID" value="KAF7730038.1"/>
    <property type="molecule type" value="Genomic_DNA"/>
</dbReference>
<evidence type="ECO:0000313" key="6">
    <source>
        <dbReference type="Proteomes" id="UP000605846"/>
    </source>
</evidence>
<dbReference type="Proteomes" id="UP000605846">
    <property type="component" value="Unassembled WGS sequence"/>
</dbReference>
<feature type="domain" description="BCNT-C" evidence="4">
    <location>
        <begin position="167"/>
        <end position="245"/>
    </location>
</feature>
<sequence>MAPTVDHETERKLPYKNQILLAAELDSDSEDDSDYVPDQAGSESEEENDTGDNQVPGDITVSKRKLKGDGPLSKRQRTNDTLTSTESERKARLDAIWAEMNSQPKDRKKRPFISTVAVEDTANCDNNNNNNNKQSLDDISSSVNCADRLKKQDHGVGSPVRKKPAIVRPKSTLGDLVSQYNIKVPKLNTLEKSRLDWQGYVDRAGIREDLKYRNKDGYMEKVAFLQRVDDRRLTQLKAGQKASKR</sequence>
<evidence type="ECO:0000256" key="2">
    <source>
        <dbReference type="ARBA" id="ARBA00019138"/>
    </source>
</evidence>
<gene>
    <name evidence="5" type="primary">CFDP1</name>
    <name evidence="5" type="ORF">EC973_002983</name>
</gene>
<comment type="similarity">
    <text evidence="1">Belongs to the SWC5 family.</text>
</comment>
<dbReference type="PANTHER" id="PTHR48407">
    <property type="entry name" value="CRANIOFACIAL DEVELOPMENT PROTEIN 1"/>
    <property type="match status" value="1"/>
</dbReference>
<evidence type="ECO:0000259" key="4">
    <source>
        <dbReference type="PROSITE" id="PS51279"/>
    </source>
</evidence>
<protein>
    <recommendedName>
        <fullName evidence="2">SWR1-complex protein 5</fullName>
    </recommendedName>
</protein>